<evidence type="ECO:0000256" key="1">
    <source>
        <dbReference type="ARBA" id="ARBA00023157"/>
    </source>
</evidence>
<dbReference type="PROSITE" id="PS51352">
    <property type="entry name" value="THIOREDOXIN_2"/>
    <property type="match status" value="1"/>
</dbReference>
<dbReference type="PANTHER" id="PTHR46115">
    <property type="entry name" value="THIOREDOXIN-LIKE PROTEIN 1"/>
    <property type="match status" value="1"/>
</dbReference>
<feature type="region of interest" description="Disordered" evidence="2">
    <location>
        <begin position="1"/>
        <end position="47"/>
    </location>
</feature>
<accession>A0A7S1S8K1</accession>
<name>A0A7S1S8K1_ALECA</name>
<dbReference type="CDD" id="cd02947">
    <property type="entry name" value="TRX_family"/>
    <property type="match status" value="1"/>
</dbReference>
<keyword evidence="1" id="KW-1015">Disulfide bond</keyword>
<keyword evidence="3" id="KW-0472">Membrane</keyword>
<dbReference type="Pfam" id="PF00085">
    <property type="entry name" value="Thioredoxin"/>
    <property type="match status" value="1"/>
</dbReference>
<dbReference type="Gene3D" id="3.40.30.10">
    <property type="entry name" value="Glutaredoxin"/>
    <property type="match status" value="1"/>
</dbReference>
<protein>
    <recommendedName>
        <fullName evidence="4">Thioredoxin domain-containing protein</fullName>
    </recommendedName>
</protein>
<dbReference type="PROSITE" id="PS00194">
    <property type="entry name" value="THIOREDOXIN_1"/>
    <property type="match status" value="1"/>
</dbReference>
<dbReference type="InterPro" id="IPR036249">
    <property type="entry name" value="Thioredoxin-like_sf"/>
</dbReference>
<keyword evidence="3" id="KW-1133">Transmembrane helix</keyword>
<dbReference type="InterPro" id="IPR013766">
    <property type="entry name" value="Thioredoxin_domain"/>
</dbReference>
<gene>
    <name evidence="5" type="ORF">ACAT0790_LOCUS64029</name>
</gene>
<sequence>MGSSRAPERRSPLLSASAGTRRAAEHPSAARARERGPLASPQQAAMPLGGSARLAPMQSQGARRRRPVALLLAACAGLGAAAAALVGRGGAGAFAGVPMVRGRGAGRRGDYGSGTTALAAVQKCEGEAFVDDAIAETGNSGVLVLSFSTTWCGPCKLMDPKVSELSETFAEGARFIKITGDSDPDGMTLMKRERVRSVPQYHVYKGGEKVDTITGAKYDDLKKSLERHTTS</sequence>
<evidence type="ECO:0000313" key="5">
    <source>
        <dbReference type="EMBL" id="CAD9187255.1"/>
    </source>
</evidence>
<proteinExistence type="predicted"/>
<reference evidence="5" key="1">
    <citation type="submission" date="2021-01" db="EMBL/GenBank/DDBJ databases">
        <authorList>
            <person name="Corre E."/>
            <person name="Pelletier E."/>
            <person name="Niang G."/>
            <person name="Scheremetjew M."/>
            <person name="Finn R."/>
            <person name="Kale V."/>
            <person name="Holt S."/>
            <person name="Cochrane G."/>
            <person name="Meng A."/>
            <person name="Brown T."/>
            <person name="Cohen L."/>
        </authorList>
    </citation>
    <scope>NUCLEOTIDE SEQUENCE</scope>
    <source>
        <strain evidence="5">OF101</strain>
    </source>
</reference>
<keyword evidence="3" id="KW-0812">Transmembrane</keyword>
<dbReference type="EMBL" id="HBGE01107347">
    <property type="protein sequence ID" value="CAD9187255.1"/>
    <property type="molecule type" value="Transcribed_RNA"/>
</dbReference>
<dbReference type="InterPro" id="IPR017937">
    <property type="entry name" value="Thioredoxin_CS"/>
</dbReference>
<dbReference type="SUPFAM" id="SSF52833">
    <property type="entry name" value="Thioredoxin-like"/>
    <property type="match status" value="1"/>
</dbReference>
<feature type="compositionally biased region" description="Basic and acidic residues" evidence="2">
    <location>
        <begin position="1"/>
        <end position="11"/>
    </location>
</feature>
<evidence type="ECO:0000259" key="4">
    <source>
        <dbReference type="PROSITE" id="PS51352"/>
    </source>
</evidence>
<organism evidence="5">
    <name type="scientific">Alexandrium catenella</name>
    <name type="common">Red tide dinoflagellate</name>
    <name type="synonym">Gonyaulax catenella</name>
    <dbReference type="NCBI Taxonomy" id="2925"/>
    <lineage>
        <taxon>Eukaryota</taxon>
        <taxon>Sar</taxon>
        <taxon>Alveolata</taxon>
        <taxon>Dinophyceae</taxon>
        <taxon>Gonyaulacales</taxon>
        <taxon>Pyrocystaceae</taxon>
        <taxon>Alexandrium</taxon>
    </lineage>
</organism>
<evidence type="ECO:0000256" key="3">
    <source>
        <dbReference type="SAM" id="Phobius"/>
    </source>
</evidence>
<feature type="transmembrane region" description="Helical" evidence="3">
    <location>
        <begin position="68"/>
        <end position="87"/>
    </location>
</feature>
<evidence type="ECO:0000256" key="2">
    <source>
        <dbReference type="SAM" id="MobiDB-lite"/>
    </source>
</evidence>
<feature type="domain" description="Thioredoxin" evidence="4">
    <location>
        <begin position="106"/>
        <end position="230"/>
    </location>
</feature>
<dbReference type="AlphaFoldDB" id="A0A7S1S8K1"/>